<reference evidence="2" key="1">
    <citation type="journal article" date="2020" name="mSystems">
        <title>Genome- and Community-Level Interaction Insights into Carbon Utilization and Element Cycling Functions of Hydrothermarchaeota in Hydrothermal Sediment.</title>
        <authorList>
            <person name="Zhou Z."/>
            <person name="Liu Y."/>
            <person name="Xu W."/>
            <person name="Pan J."/>
            <person name="Luo Z.H."/>
            <person name="Li M."/>
        </authorList>
    </citation>
    <scope>NUCLEOTIDE SEQUENCE [LARGE SCALE GENOMIC DNA]</scope>
    <source>
        <strain evidence="2">SpSt-609</strain>
    </source>
</reference>
<accession>A0A7C4W0M8</accession>
<feature type="transmembrane region" description="Helical" evidence="1">
    <location>
        <begin position="551"/>
        <end position="572"/>
    </location>
</feature>
<comment type="caution">
    <text evidence="2">The sequence shown here is derived from an EMBL/GenBank/DDBJ whole genome shotgun (WGS) entry which is preliminary data.</text>
</comment>
<feature type="transmembrane region" description="Helical" evidence="1">
    <location>
        <begin position="524"/>
        <end position="544"/>
    </location>
</feature>
<evidence type="ECO:0000313" key="2">
    <source>
        <dbReference type="EMBL" id="HGU39788.1"/>
    </source>
</evidence>
<keyword evidence="1" id="KW-0472">Membrane</keyword>
<organism evidence="2">
    <name type="scientific">Fervidobacterium thailandense</name>
    <dbReference type="NCBI Taxonomy" id="1008305"/>
    <lineage>
        <taxon>Bacteria</taxon>
        <taxon>Thermotogati</taxon>
        <taxon>Thermotogota</taxon>
        <taxon>Thermotogae</taxon>
        <taxon>Thermotogales</taxon>
        <taxon>Fervidobacteriaceae</taxon>
        <taxon>Fervidobacterium</taxon>
    </lineage>
</organism>
<feature type="transmembrane region" description="Helical" evidence="1">
    <location>
        <begin position="584"/>
        <end position="603"/>
    </location>
</feature>
<gene>
    <name evidence="2" type="ORF">ENT77_01095</name>
</gene>
<protein>
    <submittedName>
        <fullName evidence="2">Uncharacterized protein</fullName>
    </submittedName>
</protein>
<feature type="transmembrane region" description="Helical" evidence="1">
    <location>
        <begin position="340"/>
        <end position="357"/>
    </location>
</feature>
<evidence type="ECO:0000256" key="1">
    <source>
        <dbReference type="SAM" id="Phobius"/>
    </source>
</evidence>
<feature type="transmembrane region" description="Helical" evidence="1">
    <location>
        <begin position="314"/>
        <end position="333"/>
    </location>
</feature>
<sequence length="615" mass="70508">MKKKTLSVSLLLGAFLLLWQSSLALDLESAKSLYLSMLDGKHEFSQEVKKSIFEELPYYRFFKIYIVGSVERTETTKKTGDYLEPLFLTATKGDSEELILAKAIYLTWWEAKLNNRPHTVEIVKNSPIFNDFFNEYQMRVTEAFGNYAQDLAAYLLGANVEMPYVPQELNNIREKILDENFTYEPAYDGKEAQIISLLMTNPEIVKSIIENFKDVKAERHKFDSETLLLRTRAMIFRTAFSQIAGLKDEIAREFVKLSPKTVNILWIRWIVYLTVFLIGYFKLKNINIPITLLVAAETVYIGTVLNISSVGDGMLYGIITATAILFSIFYLTYKKKWIPALMTFAALLLLFVPQVALNNPLMTDSFSSSVFYQSLLQDILRDPLGKVQKSLRNYNTALNESIQNFSALLSELEIDEAKIERSLFEPANFEGRLKFVSQLKSKYKDKRNVLEDFLYFEKKRASKLKKELAKIRAVLVSAARISSQRLRQELLNFLESNFEGPDREVLKNTLESVETLKHITVSGFSIRNVLVSYILMYLAIFMIALGRSESFILIAGAFASAVTSLIGPQEFFVQSGVPTVLVNISYQIPICLILALLLGFYWFKENNFFRRREKA</sequence>
<proteinExistence type="predicted"/>
<keyword evidence="1" id="KW-1133">Transmembrane helix</keyword>
<feature type="transmembrane region" description="Helical" evidence="1">
    <location>
        <begin position="265"/>
        <end position="283"/>
    </location>
</feature>
<keyword evidence="1" id="KW-0812">Transmembrane</keyword>
<dbReference type="EMBL" id="DSZY01000006">
    <property type="protein sequence ID" value="HGU39788.1"/>
    <property type="molecule type" value="Genomic_DNA"/>
</dbReference>
<feature type="transmembrane region" description="Helical" evidence="1">
    <location>
        <begin position="290"/>
        <end position="308"/>
    </location>
</feature>
<dbReference type="AlphaFoldDB" id="A0A7C4W0M8"/>
<name>A0A7C4W0M8_9BACT</name>